<dbReference type="EC" id="5.6.2.1" evidence="3"/>
<dbReference type="GO" id="GO:0003917">
    <property type="term" value="F:DNA topoisomerase type I (single strand cut, ATP-independent) activity"/>
    <property type="evidence" value="ECO:0007669"/>
    <property type="project" value="UniProtKB-EC"/>
</dbReference>
<evidence type="ECO:0000256" key="2">
    <source>
        <dbReference type="ARBA" id="ARBA00009446"/>
    </source>
</evidence>
<dbReference type="SMART" id="SM00493">
    <property type="entry name" value="TOPRIM"/>
    <property type="match status" value="1"/>
</dbReference>
<evidence type="ECO:0000256" key="4">
    <source>
        <dbReference type="ARBA" id="ARBA00023029"/>
    </source>
</evidence>
<dbReference type="Gene3D" id="1.10.290.10">
    <property type="entry name" value="Topoisomerase I, domain 4"/>
    <property type="match status" value="1"/>
</dbReference>
<dbReference type="InterPro" id="IPR003602">
    <property type="entry name" value="Topo_IA_DNA-bd_dom"/>
</dbReference>
<protein>
    <recommendedName>
        <fullName evidence="3">DNA topoisomerase</fullName>
        <ecNumber evidence="3">5.6.2.1</ecNumber>
    </recommendedName>
    <alternativeName>
        <fullName evidence="10">Omega-protein</fullName>
    </alternativeName>
    <alternativeName>
        <fullName evidence="9">Relaxing enzyme</fullName>
    </alternativeName>
    <alternativeName>
        <fullName evidence="7">Swivelase</fullName>
    </alternativeName>
    <alternativeName>
        <fullName evidence="8">Untwisting enzyme</fullName>
    </alternativeName>
</protein>
<dbReference type="GO" id="GO:0006265">
    <property type="term" value="P:DNA topological change"/>
    <property type="evidence" value="ECO:0007669"/>
    <property type="project" value="InterPro"/>
</dbReference>
<evidence type="ECO:0000256" key="10">
    <source>
        <dbReference type="ARBA" id="ARBA00032877"/>
    </source>
</evidence>
<dbReference type="Gene3D" id="1.10.460.10">
    <property type="entry name" value="Topoisomerase I, domain 2"/>
    <property type="match status" value="1"/>
</dbReference>
<evidence type="ECO:0000256" key="8">
    <source>
        <dbReference type="ARBA" id="ARBA00031985"/>
    </source>
</evidence>
<evidence type="ECO:0000259" key="11">
    <source>
        <dbReference type="PROSITE" id="PS50880"/>
    </source>
</evidence>
<dbReference type="EMBL" id="UFUZ01000001">
    <property type="protein sequence ID" value="SUX26221.1"/>
    <property type="molecule type" value="Genomic_DNA"/>
</dbReference>
<evidence type="ECO:0000256" key="7">
    <source>
        <dbReference type="ARBA" id="ARBA00030003"/>
    </source>
</evidence>
<dbReference type="InterPro" id="IPR003601">
    <property type="entry name" value="Topo_IA_2"/>
</dbReference>
<feature type="domain" description="Toprim" evidence="11">
    <location>
        <begin position="1"/>
        <end position="107"/>
    </location>
</feature>
<organism evidence="13 14">
    <name type="scientific">Campylobacter upsaliensis</name>
    <dbReference type="NCBI Taxonomy" id="28080"/>
    <lineage>
        <taxon>Bacteria</taxon>
        <taxon>Pseudomonadati</taxon>
        <taxon>Campylobacterota</taxon>
        <taxon>Epsilonproteobacteria</taxon>
        <taxon>Campylobacterales</taxon>
        <taxon>Campylobacteraceae</taxon>
        <taxon>Campylobacter</taxon>
    </lineage>
</organism>
<dbReference type="RefSeq" id="WP_115629150.1">
    <property type="nucleotide sequence ID" value="NZ_JANKIR010000025.1"/>
</dbReference>
<dbReference type="AlphaFoldDB" id="A0A381EGV8"/>
<dbReference type="InterPro" id="IPR006171">
    <property type="entry name" value="TOPRIM_dom"/>
</dbReference>
<dbReference type="GO" id="GO:0003677">
    <property type="term" value="F:DNA binding"/>
    <property type="evidence" value="ECO:0007669"/>
    <property type="project" value="UniProtKB-KW"/>
</dbReference>
<dbReference type="Pfam" id="PF01751">
    <property type="entry name" value="Toprim"/>
    <property type="match status" value="1"/>
</dbReference>
<gene>
    <name evidence="13" type="primary">topA_1</name>
    <name evidence="13" type="ORF">NCTC12264_00442</name>
</gene>
<dbReference type="InterPro" id="IPR013497">
    <property type="entry name" value="Topo_IA_cen"/>
</dbReference>
<evidence type="ECO:0000256" key="6">
    <source>
        <dbReference type="ARBA" id="ARBA00023235"/>
    </source>
</evidence>
<dbReference type="PANTHER" id="PTHR42785">
    <property type="entry name" value="DNA TOPOISOMERASE, TYPE IA, CORE"/>
    <property type="match status" value="1"/>
</dbReference>
<reference evidence="13 14" key="1">
    <citation type="submission" date="2018-06" db="EMBL/GenBank/DDBJ databases">
        <authorList>
            <consortium name="Pathogen Informatics"/>
            <person name="Doyle S."/>
        </authorList>
    </citation>
    <scope>NUCLEOTIDE SEQUENCE [LARGE SCALE GENOMIC DNA]</scope>
    <source>
        <strain evidence="13 14">NCTC12264</strain>
    </source>
</reference>
<sequence>MSIIIIESPNKIEKVKKYSNCETFATKGHFKSLTKNFIKNYDNYEIEYDFSNEETRKRMNFIFSKCKNEDVIIATDPDREGYAIGYMFYQIIKNSAKSVKRAEFFEITQAGIKKGLENAIDFQKTNFKDFESFKARAVGDKLVGFILSPKYMREMNDKNISVGRVQTPALELIVKKQLEIEEFQKLKEEEKISYKAKALLQTKDSKEFEVLSENVYSNLNEIEEFLNFIKDNSKALLQNIKEKQSQKAPPQPFRTSQLQERANIALSLAPDEIMLLAGELFEAGLITYTRTDSNTLSNEFINELEERFKNETWYEKRIYEAGKQSQAQAHEAIRITHIHPYEECENLVKQSGVKFSQSLIDLYKFIYENSILSQSKNCISLNQTYEFSIKGVIFKATQSKIIDKGFKEAKEKLFKSKELEDEENKEEKNLKNKIDLSSLKQNESFDIVSFEKVEIKKQAPSPYKESNFIALLEKEGIGRPSTYASFLPKLLQRAYIEIEKKGKNNFIKATQKGLDFMQKIRNLDEWIATSEYTRHMENVLDSISRGEVSYLDFIKPLHQKMQFIKINNEEKAPSEAQIALLNKLAKEQNVKLDEEVFLKANLAKKNIEELLKNSIKAPSPKQIALAEKLSQDKKIELPKDYKENIKICSAFIDKCFKECKKKGN</sequence>
<evidence type="ECO:0000256" key="5">
    <source>
        <dbReference type="ARBA" id="ARBA00023125"/>
    </source>
</evidence>
<dbReference type="Pfam" id="PF01131">
    <property type="entry name" value="Topoisom_bac"/>
    <property type="match status" value="1"/>
</dbReference>
<dbReference type="InterPro" id="IPR000380">
    <property type="entry name" value="Topo_IA"/>
</dbReference>
<evidence type="ECO:0000256" key="1">
    <source>
        <dbReference type="ARBA" id="ARBA00000213"/>
    </source>
</evidence>
<evidence type="ECO:0000313" key="13">
    <source>
        <dbReference type="EMBL" id="SUX26221.1"/>
    </source>
</evidence>
<keyword evidence="6 13" id="KW-0413">Isomerase</keyword>
<dbReference type="InterPro" id="IPR013825">
    <property type="entry name" value="Topo_IA_cen_sub2"/>
</dbReference>
<dbReference type="Gene3D" id="2.70.20.10">
    <property type="entry name" value="Topoisomerase I, domain 3"/>
    <property type="match status" value="1"/>
</dbReference>
<accession>A0A381EGV8</accession>
<dbReference type="PROSITE" id="PS50880">
    <property type="entry name" value="TOPRIM"/>
    <property type="match status" value="1"/>
</dbReference>
<evidence type="ECO:0000256" key="3">
    <source>
        <dbReference type="ARBA" id="ARBA00012891"/>
    </source>
</evidence>
<dbReference type="PRINTS" id="PR00417">
    <property type="entry name" value="PRTPISMRASEI"/>
</dbReference>
<dbReference type="InterPro" id="IPR013824">
    <property type="entry name" value="Topo_IA_cen_sub1"/>
</dbReference>
<dbReference type="Proteomes" id="UP000254161">
    <property type="component" value="Unassembled WGS sequence"/>
</dbReference>
<keyword evidence="5" id="KW-0238">DNA-binding</keyword>
<comment type="similarity">
    <text evidence="2">Belongs to the type IA topoisomerase family.</text>
</comment>
<dbReference type="PROSITE" id="PS52039">
    <property type="entry name" value="TOPO_IA_2"/>
    <property type="match status" value="1"/>
</dbReference>
<dbReference type="PANTHER" id="PTHR42785:SF1">
    <property type="entry name" value="DNA TOPOISOMERASE"/>
    <property type="match status" value="1"/>
</dbReference>
<comment type="catalytic activity">
    <reaction evidence="1">
        <text>ATP-independent breakage of single-stranded DNA, followed by passage and rejoining.</text>
        <dbReference type="EC" id="5.6.2.1"/>
    </reaction>
</comment>
<name>A0A381EGV8_CAMUP</name>
<feature type="domain" description="Topo IA-type catalytic" evidence="12">
    <location>
        <begin position="126"/>
        <end position="565"/>
    </location>
</feature>
<proteinExistence type="inferred from homology"/>
<evidence type="ECO:0000313" key="14">
    <source>
        <dbReference type="Proteomes" id="UP000254161"/>
    </source>
</evidence>
<evidence type="ECO:0000259" key="12">
    <source>
        <dbReference type="PROSITE" id="PS52039"/>
    </source>
</evidence>
<evidence type="ECO:0000256" key="9">
    <source>
        <dbReference type="ARBA" id="ARBA00032235"/>
    </source>
</evidence>
<dbReference type="InterPro" id="IPR023405">
    <property type="entry name" value="Topo_IA_core_domain"/>
</dbReference>
<dbReference type="Gene3D" id="3.40.50.140">
    <property type="match status" value="1"/>
</dbReference>
<dbReference type="CDD" id="cd01028">
    <property type="entry name" value="TOPRIM_TopoIA"/>
    <property type="match status" value="1"/>
</dbReference>
<dbReference type="SMART" id="SM00437">
    <property type="entry name" value="TOP1Ac"/>
    <property type="match status" value="1"/>
</dbReference>
<dbReference type="SMART" id="SM00436">
    <property type="entry name" value="TOP1Bc"/>
    <property type="match status" value="1"/>
</dbReference>
<dbReference type="InterPro" id="IPR013826">
    <property type="entry name" value="Topo_IA_cen_sub3"/>
</dbReference>
<keyword evidence="4" id="KW-0799">Topoisomerase</keyword>
<dbReference type="SUPFAM" id="SSF56712">
    <property type="entry name" value="Prokaryotic type I DNA topoisomerase"/>
    <property type="match status" value="1"/>
</dbReference>